<feature type="compositionally biased region" description="Polar residues" evidence="7">
    <location>
        <begin position="920"/>
        <end position="932"/>
    </location>
</feature>
<dbReference type="Gene3D" id="3.80.10.10">
    <property type="entry name" value="Ribonuclease Inhibitor"/>
    <property type="match status" value="1"/>
</dbReference>
<comment type="similarity">
    <text evidence="1">Belongs to the CCDC149 family.</text>
</comment>
<dbReference type="InterPro" id="IPR009039">
    <property type="entry name" value="EAR"/>
</dbReference>
<dbReference type="SMART" id="SM00082">
    <property type="entry name" value="LRRCT"/>
    <property type="match status" value="1"/>
</dbReference>
<evidence type="ECO:0000256" key="1">
    <source>
        <dbReference type="ARBA" id="ARBA00005872"/>
    </source>
</evidence>
<feature type="coiled-coil region" evidence="6">
    <location>
        <begin position="702"/>
        <end position="729"/>
    </location>
</feature>
<evidence type="ECO:0000256" key="6">
    <source>
        <dbReference type="SAM" id="Coils"/>
    </source>
</evidence>
<evidence type="ECO:0000256" key="7">
    <source>
        <dbReference type="SAM" id="MobiDB-lite"/>
    </source>
</evidence>
<dbReference type="Pfam" id="PF09789">
    <property type="entry name" value="CC149"/>
    <property type="match status" value="1"/>
</dbReference>
<feature type="compositionally biased region" description="Polar residues" evidence="7">
    <location>
        <begin position="940"/>
        <end position="956"/>
    </location>
</feature>
<dbReference type="Pfam" id="PF03736">
    <property type="entry name" value="EPTP"/>
    <property type="match status" value="5"/>
</dbReference>
<accession>A0A498L8J1</accession>
<dbReference type="InterPro" id="IPR019179">
    <property type="entry name" value="CC149"/>
</dbReference>
<keyword evidence="2" id="KW-0433">Leucine-rich repeat</keyword>
<dbReference type="Proteomes" id="UP000290572">
    <property type="component" value="Unassembled WGS sequence"/>
</dbReference>
<evidence type="ECO:0000259" key="8">
    <source>
        <dbReference type="SMART" id="SM00082"/>
    </source>
</evidence>
<sequence length="956" mass="109156">MKQTTTTGNTSRFIEGNKIEEINKYAFRGLRDVTHLDLRGNQFHCDCESMWLMLWLKQSNATISDVYCASPSGMKGVLLKHVPEKHSKCVSTDFVQHQIVNTQSMSADIFSHKDDIYVAMAVPNSDSCIIMEWDHIETKFRPFDNITGRSVVGCRSVLINEQAFVIVSQLFDGSLVYKYDQAQNKFTKFQTVEMLNVSKPNDIEVFQIGDDWFFLIVDSSKAGMTTLFKWNETGFYPYQFLHEWFRDTDAEFFELDGKSVLILVSRSQVPVIYQWNKNTQKFVLHDEIANMEDIVSVKAFRIHDVPYLALACYIGDSKVMKWTGKHFEEVQGFPSRGATVLQPIKFKDQHYLILSSDYSFSQIFRWDEENQSFKKFRDVYVQWPRSFTALSTDQRDFVLASSFKGKTKFLVCKRKLESKKEALLILSKELDTCQQERDQFKLMANQLRERHQGLKKKYRELIDGDPSLPPEKRNQVNLAQLLRDSREHNKQLSEEMKELKQRLAEVQGDNKLLRMTIAKQRLGDEEVGTRHFPAHEREDLVQQLERAREQNEALEQSLKAATDELQDVRAERNVYQEKAHRLNLEINHILGSHENRILDIDALCMENRYLHERLMQLQEEVSLLKSNVMKYKSALESKKNCKVYGKSNSSALTGVLSAKQVQELLLSEENGCSLPVTSQSISDLKSLATALLETIHEKNMVIQHQRQTNKILGNRVAELERKLKTLEVSGLWSLPGRKAVIVLSDSQHVQSTTEQSVHLTPDSLGDEEIVTGEEVTEDTGLSTDFSQDDCQAMAVELNQKGDYFNRTYSVSQTPQFSNPAESIQPVESTQWKTLACCDSEKPVCPSERGSEHHIEDLTGRGCQSSEPLNTEISLKGSEEKAVENNVPVVHSEEDFDSQGALEDSLPAASETFDSFDCISGSETYTPEQQTELPVNEETENVSLNTSSPAQTSSDQE</sequence>
<feature type="compositionally biased region" description="Basic and acidic residues" evidence="7">
    <location>
        <begin position="848"/>
        <end position="858"/>
    </location>
</feature>
<keyword evidence="4" id="KW-0677">Repeat</keyword>
<protein>
    <submittedName>
        <fullName evidence="9">Coiled-coil domain-containing protein 149-B-like</fullName>
    </submittedName>
</protein>
<gene>
    <name evidence="9" type="ORF">ROHU_012929</name>
</gene>
<feature type="coiled-coil region" evidence="6">
    <location>
        <begin position="416"/>
        <end position="585"/>
    </location>
</feature>
<reference evidence="9 10" key="1">
    <citation type="submission" date="2018-03" db="EMBL/GenBank/DDBJ databases">
        <title>Draft genome sequence of Rohu Carp (Labeo rohita).</title>
        <authorList>
            <person name="Das P."/>
            <person name="Kushwaha B."/>
            <person name="Joshi C.G."/>
            <person name="Kumar D."/>
            <person name="Nagpure N.S."/>
            <person name="Sahoo L."/>
            <person name="Das S.P."/>
            <person name="Bit A."/>
            <person name="Patnaik S."/>
            <person name="Meher P.K."/>
            <person name="Jayasankar P."/>
            <person name="Koringa P.G."/>
            <person name="Patel N.V."/>
            <person name="Hinsu A.T."/>
            <person name="Kumar R."/>
            <person name="Pandey M."/>
            <person name="Agarwal S."/>
            <person name="Srivastava S."/>
            <person name="Singh M."/>
            <person name="Iquebal M.A."/>
            <person name="Jaiswal S."/>
            <person name="Angadi U.B."/>
            <person name="Kumar N."/>
            <person name="Raza M."/>
            <person name="Shah T.M."/>
            <person name="Rai A."/>
            <person name="Jena J.K."/>
        </authorList>
    </citation>
    <scope>NUCLEOTIDE SEQUENCE [LARGE SCALE GENOMIC DNA]</scope>
    <source>
        <strain evidence="9">DASCIFA01</strain>
        <tissue evidence="9">Testis</tissue>
    </source>
</reference>
<evidence type="ECO:0000256" key="3">
    <source>
        <dbReference type="ARBA" id="ARBA00022729"/>
    </source>
</evidence>
<dbReference type="PANTHER" id="PTHR21682:SF2">
    <property type="entry name" value="COILED-COIL DOMAIN-CONTAINING PROTEIN 149"/>
    <property type="match status" value="1"/>
</dbReference>
<dbReference type="AlphaFoldDB" id="A0A498L8J1"/>
<keyword evidence="10" id="KW-1185">Reference proteome</keyword>
<dbReference type="InterPro" id="IPR000483">
    <property type="entry name" value="Cys-rich_flank_reg_C"/>
</dbReference>
<dbReference type="InterPro" id="IPR005492">
    <property type="entry name" value="EPTP"/>
</dbReference>
<comment type="caution">
    <text evidence="9">The sequence shown here is derived from an EMBL/GenBank/DDBJ whole genome shotgun (WGS) entry which is preliminary data.</text>
</comment>
<dbReference type="EMBL" id="QBIY01013442">
    <property type="protein sequence ID" value="RXN04438.1"/>
    <property type="molecule type" value="Genomic_DNA"/>
</dbReference>
<evidence type="ECO:0000256" key="5">
    <source>
        <dbReference type="ARBA" id="ARBA00023054"/>
    </source>
</evidence>
<keyword evidence="5 6" id="KW-0175">Coiled coil</keyword>
<dbReference type="PROSITE" id="PS50912">
    <property type="entry name" value="EAR"/>
    <property type="match status" value="5"/>
</dbReference>
<keyword evidence="3" id="KW-0732">Signal</keyword>
<feature type="region of interest" description="Disordered" evidence="7">
    <location>
        <begin position="846"/>
        <end position="868"/>
    </location>
</feature>
<evidence type="ECO:0000313" key="9">
    <source>
        <dbReference type="EMBL" id="RXN04438.1"/>
    </source>
</evidence>
<name>A0A498L8J1_LABRO</name>
<feature type="domain" description="LRRCT" evidence="8">
    <location>
        <begin position="41"/>
        <end position="90"/>
    </location>
</feature>
<dbReference type="SUPFAM" id="SSF52058">
    <property type="entry name" value="L domain-like"/>
    <property type="match status" value="1"/>
</dbReference>
<dbReference type="PANTHER" id="PTHR21682">
    <property type="entry name" value="COILED-COIL DOMAIN-CONTAINING PROTEIN 149"/>
    <property type="match status" value="1"/>
</dbReference>
<feature type="region of interest" description="Disordered" evidence="7">
    <location>
        <begin position="893"/>
        <end position="956"/>
    </location>
</feature>
<evidence type="ECO:0000256" key="2">
    <source>
        <dbReference type="ARBA" id="ARBA00022614"/>
    </source>
</evidence>
<dbReference type="InterPro" id="IPR032675">
    <property type="entry name" value="LRR_dom_sf"/>
</dbReference>
<evidence type="ECO:0000256" key="4">
    <source>
        <dbReference type="ARBA" id="ARBA00022737"/>
    </source>
</evidence>
<dbReference type="STRING" id="84645.A0A498L8J1"/>
<organism evidence="9 10">
    <name type="scientific">Labeo rohita</name>
    <name type="common">Indian major carp</name>
    <name type="synonym">Cyprinus rohita</name>
    <dbReference type="NCBI Taxonomy" id="84645"/>
    <lineage>
        <taxon>Eukaryota</taxon>
        <taxon>Metazoa</taxon>
        <taxon>Chordata</taxon>
        <taxon>Craniata</taxon>
        <taxon>Vertebrata</taxon>
        <taxon>Euteleostomi</taxon>
        <taxon>Actinopterygii</taxon>
        <taxon>Neopterygii</taxon>
        <taxon>Teleostei</taxon>
        <taxon>Ostariophysi</taxon>
        <taxon>Cypriniformes</taxon>
        <taxon>Cyprinidae</taxon>
        <taxon>Labeoninae</taxon>
        <taxon>Labeonini</taxon>
        <taxon>Labeo</taxon>
    </lineage>
</organism>
<proteinExistence type="inferred from homology"/>
<evidence type="ECO:0000313" key="10">
    <source>
        <dbReference type="Proteomes" id="UP000290572"/>
    </source>
</evidence>